<accession>A0AA35VLG8</accession>
<keyword evidence="3" id="KW-1185">Reference proteome</keyword>
<keyword evidence="1" id="KW-0472">Membrane</keyword>
<proteinExistence type="predicted"/>
<reference evidence="2" key="1">
    <citation type="submission" date="2023-04" db="EMBL/GenBank/DDBJ databases">
        <authorList>
            <person name="Vijverberg K."/>
            <person name="Xiong W."/>
            <person name="Schranz E."/>
        </authorList>
    </citation>
    <scope>NUCLEOTIDE SEQUENCE</scope>
</reference>
<name>A0AA35VLG8_LACSI</name>
<dbReference type="Proteomes" id="UP001177003">
    <property type="component" value="Chromosome 2"/>
</dbReference>
<evidence type="ECO:0000313" key="2">
    <source>
        <dbReference type="EMBL" id="CAI9270984.1"/>
    </source>
</evidence>
<feature type="transmembrane region" description="Helical" evidence="1">
    <location>
        <begin position="372"/>
        <end position="394"/>
    </location>
</feature>
<feature type="transmembrane region" description="Helical" evidence="1">
    <location>
        <begin position="86"/>
        <end position="105"/>
    </location>
</feature>
<dbReference type="EMBL" id="OX465078">
    <property type="protein sequence ID" value="CAI9270984.1"/>
    <property type="molecule type" value="Genomic_DNA"/>
</dbReference>
<keyword evidence="1" id="KW-0812">Transmembrane</keyword>
<organism evidence="2 3">
    <name type="scientific">Lactuca saligna</name>
    <name type="common">Willowleaf lettuce</name>
    <dbReference type="NCBI Taxonomy" id="75948"/>
    <lineage>
        <taxon>Eukaryota</taxon>
        <taxon>Viridiplantae</taxon>
        <taxon>Streptophyta</taxon>
        <taxon>Embryophyta</taxon>
        <taxon>Tracheophyta</taxon>
        <taxon>Spermatophyta</taxon>
        <taxon>Magnoliopsida</taxon>
        <taxon>eudicotyledons</taxon>
        <taxon>Gunneridae</taxon>
        <taxon>Pentapetalae</taxon>
        <taxon>asterids</taxon>
        <taxon>campanulids</taxon>
        <taxon>Asterales</taxon>
        <taxon>Asteraceae</taxon>
        <taxon>Cichorioideae</taxon>
        <taxon>Cichorieae</taxon>
        <taxon>Lactucinae</taxon>
        <taxon>Lactuca</taxon>
    </lineage>
</organism>
<evidence type="ECO:0000256" key="1">
    <source>
        <dbReference type="SAM" id="Phobius"/>
    </source>
</evidence>
<dbReference type="AlphaFoldDB" id="A0AA35VLG8"/>
<sequence>MVPSVLRDLSTRSFNPRMVSIGPLHKKDEHLQEFETQKTTYVHRFLYSLGTSPDQMLEECVLKVSRKINLIKACYSDSMTYNDEELVTMMVIDACFILYFIHNIIERFGPFPLNMLLTPSINLDLLLIENQIPFFVLRDIFDSTILKYNPATSLNLYMHRLLITYNVFGDNSVSRNVNVDTNHDHLLGVFHKYFHPVNNIQTGVPTLPKRHSAMELDRAGVNFMTNQDDNWPLAMKLELLPRFSCFPWFWNKPTLKMPQLLVDDRTELVLRNLIIYEQSSLVPKFVTTYAWAMGMLIETPQDVAKLVKSGVLVTVSSDQNARNLIYNICKEVVYENFFYHREWDELDSYYNSYWPNAVAGLKRTYFSSPWNMIALFAGITLFVLTVVQTIFTVMGESPVIVVKH</sequence>
<keyword evidence="1" id="KW-1133">Transmembrane helix</keyword>
<gene>
    <name evidence="2" type="ORF">LSALG_LOCUS11269</name>
</gene>
<dbReference type="PANTHER" id="PTHR31170">
    <property type="entry name" value="BNAC04G53230D PROTEIN"/>
    <property type="match status" value="1"/>
</dbReference>
<dbReference type="InterPro" id="IPR004158">
    <property type="entry name" value="DUF247_pln"/>
</dbReference>
<evidence type="ECO:0000313" key="3">
    <source>
        <dbReference type="Proteomes" id="UP001177003"/>
    </source>
</evidence>
<protein>
    <submittedName>
        <fullName evidence="2">Uncharacterized protein</fullName>
    </submittedName>
</protein>
<dbReference type="Pfam" id="PF03140">
    <property type="entry name" value="DUF247"/>
    <property type="match status" value="1"/>
</dbReference>
<dbReference type="PANTHER" id="PTHR31170:SF25">
    <property type="entry name" value="BNAA09G04570D PROTEIN"/>
    <property type="match status" value="1"/>
</dbReference>